<dbReference type="Pfam" id="PF13692">
    <property type="entry name" value="Glyco_trans_1_4"/>
    <property type="match status" value="1"/>
</dbReference>
<name>A0A212IUM6_9DELT</name>
<protein>
    <recommendedName>
        <fullName evidence="3">Glycosyl transferase group 1</fullName>
    </recommendedName>
</protein>
<dbReference type="GO" id="GO:0016757">
    <property type="term" value="F:glycosyltransferase activity"/>
    <property type="evidence" value="ECO:0007669"/>
    <property type="project" value="TreeGrafter"/>
</dbReference>
<keyword evidence="1" id="KW-0808">Transferase</keyword>
<evidence type="ECO:0000256" key="1">
    <source>
        <dbReference type="ARBA" id="ARBA00022679"/>
    </source>
</evidence>
<dbReference type="GO" id="GO:0009103">
    <property type="term" value="P:lipopolysaccharide biosynthetic process"/>
    <property type="evidence" value="ECO:0007669"/>
    <property type="project" value="TreeGrafter"/>
</dbReference>
<dbReference type="CDD" id="cd03801">
    <property type="entry name" value="GT4_PimA-like"/>
    <property type="match status" value="1"/>
</dbReference>
<sequence length="391" mass="41561">MNFVFAKKCVLPTGAANVLQSLNMAAAFSRAGADMSFFPGIKGNNGAERDALFRTALNDLGVDPPLAGGWDLLPGSHAGFYGARFRLKMAALRFASPGAVFYARDIKEASCIRRLLALPGRKHRFVFEMHEVLHRQAQNAAQKERLRREEAAVLRAAHGLVALTPSLGDMARDIFGYSGPVLVEPSAYNPAVFKPVDLFSAGSRWPGEEDDVQLVYLGRFHQGKGVENLVAAMEFLPLRVRLRIIGGSPADRYAALKAAAAAIPGGGARISFTGTLPQKDAAKAVAGAHIFVIPQEDGGVFFSPLKLYEALALGVPVLTTPLGVFAEQEAAGLVAAAPGTGPEDIAEGVMRLVRDGEKARSLREKGLAAAKTATWQARAERILAFCAGLSA</sequence>
<reference evidence="2" key="1">
    <citation type="submission" date="2016-04" db="EMBL/GenBank/DDBJ databases">
        <authorList>
            <person name="Evans L.H."/>
            <person name="Alamgir A."/>
            <person name="Owens N."/>
            <person name="Weber N.D."/>
            <person name="Virtaneva K."/>
            <person name="Barbian K."/>
            <person name="Babar A."/>
            <person name="Rosenke K."/>
        </authorList>
    </citation>
    <scope>NUCLEOTIDE SEQUENCE</scope>
    <source>
        <strain evidence="2">86</strain>
    </source>
</reference>
<accession>A0A212IUM6</accession>
<proteinExistence type="predicted"/>
<dbReference type="PANTHER" id="PTHR46401">
    <property type="entry name" value="GLYCOSYLTRANSFERASE WBBK-RELATED"/>
    <property type="match status" value="1"/>
</dbReference>
<gene>
    <name evidence="2" type="ORF">KL86DPRO_10108</name>
</gene>
<dbReference type="PANTHER" id="PTHR46401:SF2">
    <property type="entry name" value="GLYCOSYLTRANSFERASE WBBK-RELATED"/>
    <property type="match status" value="1"/>
</dbReference>
<dbReference type="SUPFAM" id="SSF53756">
    <property type="entry name" value="UDP-Glycosyltransferase/glycogen phosphorylase"/>
    <property type="match status" value="1"/>
</dbReference>
<dbReference type="EMBL" id="FLUQ01000001">
    <property type="protein sequence ID" value="SBV90916.1"/>
    <property type="molecule type" value="Genomic_DNA"/>
</dbReference>
<evidence type="ECO:0008006" key="3">
    <source>
        <dbReference type="Google" id="ProtNLM"/>
    </source>
</evidence>
<dbReference type="AlphaFoldDB" id="A0A212IUM6"/>
<organism evidence="2">
    <name type="scientific">uncultured delta proteobacterium</name>
    <dbReference type="NCBI Taxonomy" id="34034"/>
    <lineage>
        <taxon>Bacteria</taxon>
        <taxon>Deltaproteobacteria</taxon>
        <taxon>environmental samples</taxon>
    </lineage>
</organism>
<dbReference type="Gene3D" id="3.40.50.2000">
    <property type="entry name" value="Glycogen Phosphorylase B"/>
    <property type="match status" value="2"/>
</dbReference>
<evidence type="ECO:0000313" key="2">
    <source>
        <dbReference type="EMBL" id="SBV90916.1"/>
    </source>
</evidence>